<evidence type="ECO:0000256" key="4">
    <source>
        <dbReference type="SAM" id="SignalP"/>
    </source>
</evidence>
<dbReference type="SUPFAM" id="SSF53822">
    <property type="entry name" value="Periplasmic binding protein-like I"/>
    <property type="match status" value="1"/>
</dbReference>
<sequence length="409" mass="43496">MRGSGRVGWGAALAAMLLASGQASAGPASTPEEIRIGVLTDMVSAYADLVGPGSVIAAQMAIEDFEAQDKPSFKIRLYSADHQNKPDIASNIARRWFDEDKIDMVTDVTGASAALAVSKLAPIYNKVILMTSSGQPSLTSEDCQPTVLHWTYNTYAIGRSTAEIVTRAGKDTWFFVTADYAGGRSMQDGATAGVLAGGGRVIGAAKHPPASGTDFSSQLLTAQASGAKVIGIANAGADAVNTIKQAHEFGMSKTQTLAAALLFITDIYSLGLPVAQGMYLTSAFDWDLNEASRAWSRRFFARHGKMPTMVQAGLYSATLHYLKAVKAAKTAEAKAVVAAMKAAPVQDMFTPNGRIREDGLMVHDLYVFRVKTPAESREPWDLLKLEATIPGDKAFAPLSESKCPHVSTR</sequence>
<keyword evidence="3" id="KW-0813">Transport</keyword>
<gene>
    <name evidence="6" type="ORF">GCM10010994_11360</name>
</gene>
<evidence type="ECO:0000259" key="5">
    <source>
        <dbReference type="Pfam" id="PF13458"/>
    </source>
</evidence>
<dbReference type="InterPro" id="IPR028082">
    <property type="entry name" value="Peripla_BP_I"/>
</dbReference>
<dbReference type="PANTHER" id="PTHR30483">
    <property type="entry name" value="LEUCINE-SPECIFIC-BINDING PROTEIN"/>
    <property type="match status" value="1"/>
</dbReference>
<dbReference type="EMBL" id="BMGG01000002">
    <property type="protein sequence ID" value="GGC54154.1"/>
    <property type="molecule type" value="Genomic_DNA"/>
</dbReference>
<organism evidence="6 7">
    <name type="scientific">Chelatococcus reniformis</name>
    <dbReference type="NCBI Taxonomy" id="1494448"/>
    <lineage>
        <taxon>Bacteria</taxon>
        <taxon>Pseudomonadati</taxon>
        <taxon>Pseudomonadota</taxon>
        <taxon>Alphaproteobacteria</taxon>
        <taxon>Hyphomicrobiales</taxon>
        <taxon>Chelatococcaceae</taxon>
        <taxon>Chelatococcus</taxon>
    </lineage>
</organism>
<evidence type="ECO:0000313" key="6">
    <source>
        <dbReference type="EMBL" id="GGC54154.1"/>
    </source>
</evidence>
<comment type="caution">
    <text evidence="6">The sequence shown here is derived from an EMBL/GenBank/DDBJ whole genome shotgun (WGS) entry which is preliminary data.</text>
</comment>
<dbReference type="Proteomes" id="UP000637002">
    <property type="component" value="Unassembled WGS sequence"/>
</dbReference>
<feature type="signal peptide" evidence="4">
    <location>
        <begin position="1"/>
        <end position="25"/>
    </location>
</feature>
<evidence type="ECO:0000256" key="3">
    <source>
        <dbReference type="ARBA" id="ARBA00022970"/>
    </source>
</evidence>
<dbReference type="InterPro" id="IPR051010">
    <property type="entry name" value="BCAA_transport"/>
</dbReference>
<evidence type="ECO:0000256" key="2">
    <source>
        <dbReference type="ARBA" id="ARBA00022729"/>
    </source>
</evidence>
<proteinExistence type="inferred from homology"/>
<comment type="similarity">
    <text evidence="1">Belongs to the leucine-binding protein family.</text>
</comment>
<reference evidence="6" key="1">
    <citation type="journal article" date="2014" name="Int. J. Syst. Evol. Microbiol.">
        <title>Complete genome sequence of Corynebacterium casei LMG S-19264T (=DSM 44701T), isolated from a smear-ripened cheese.</title>
        <authorList>
            <consortium name="US DOE Joint Genome Institute (JGI-PGF)"/>
            <person name="Walter F."/>
            <person name="Albersmeier A."/>
            <person name="Kalinowski J."/>
            <person name="Ruckert C."/>
        </authorList>
    </citation>
    <scope>NUCLEOTIDE SEQUENCE</scope>
    <source>
        <strain evidence="6">CGMCC 1.12919</strain>
    </source>
</reference>
<feature type="chain" id="PRO_5037024197" evidence="4">
    <location>
        <begin position="26"/>
        <end position="409"/>
    </location>
</feature>
<evidence type="ECO:0000256" key="1">
    <source>
        <dbReference type="ARBA" id="ARBA00010062"/>
    </source>
</evidence>
<keyword evidence="3" id="KW-0029">Amino-acid transport</keyword>
<dbReference type="Pfam" id="PF13458">
    <property type="entry name" value="Peripla_BP_6"/>
    <property type="match status" value="1"/>
</dbReference>
<evidence type="ECO:0000313" key="7">
    <source>
        <dbReference type="Proteomes" id="UP000637002"/>
    </source>
</evidence>
<protein>
    <submittedName>
        <fullName evidence="6">ABC transporter substrate-binding protein</fullName>
    </submittedName>
</protein>
<dbReference type="Gene3D" id="3.40.50.2300">
    <property type="match status" value="2"/>
</dbReference>
<feature type="domain" description="Leucine-binding protein" evidence="5">
    <location>
        <begin position="33"/>
        <end position="371"/>
    </location>
</feature>
<keyword evidence="2 4" id="KW-0732">Signal</keyword>
<dbReference type="PANTHER" id="PTHR30483:SF6">
    <property type="entry name" value="PERIPLASMIC BINDING PROTEIN OF ABC TRANSPORTER FOR NATURAL AMINO ACIDS"/>
    <property type="match status" value="1"/>
</dbReference>
<name>A0A916TZM5_9HYPH</name>
<dbReference type="InterPro" id="IPR028081">
    <property type="entry name" value="Leu-bd"/>
</dbReference>
<dbReference type="CDD" id="cd06327">
    <property type="entry name" value="PBP1_SBP-like"/>
    <property type="match status" value="1"/>
</dbReference>
<dbReference type="GO" id="GO:0006865">
    <property type="term" value="P:amino acid transport"/>
    <property type="evidence" value="ECO:0007669"/>
    <property type="project" value="UniProtKB-KW"/>
</dbReference>
<keyword evidence="7" id="KW-1185">Reference proteome</keyword>
<reference evidence="6" key="2">
    <citation type="submission" date="2020-09" db="EMBL/GenBank/DDBJ databases">
        <authorList>
            <person name="Sun Q."/>
            <person name="Zhou Y."/>
        </authorList>
    </citation>
    <scope>NUCLEOTIDE SEQUENCE</scope>
    <source>
        <strain evidence="6">CGMCC 1.12919</strain>
    </source>
</reference>
<dbReference type="RefSeq" id="WP_188608176.1">
    <property type="nucleotide sequence ID" value="NZ_BMGG01000002.1"/>
</dbReference>
<dbReference type="AlphaFoldDB" id="A0A916TZM5"/>
<accession>A0A916TZM5</accession>